<dbReference type="InterPro" id="IPR008930">
    <property type="entry name" value="Terpenoid_cyclase/PrenylTrfase"/>
</dbReference>
<dbReference type="EMBL" id="JBAMMX010000009">
    <property type="protein sequence ID" value="KAK6933935.1"/>
    <property type="molecule type" value="Genomic_DNA"/>
</dbReference>
<dbReference type="Pfam" id="PF03936">
    <property type="entry name" value="Terpene_synth_C"/>
    <property type="match status" value="1"/>
</dbReference>
<dbReference type="InterPro" id="IPR005630">
    <property type="entry name" value="Terpene_synthase_metal-bd"/>
</dbReference>
<keyword evidence="4" id="KW-0456">Lyase</keyword>
<dbReference type="Gene3D" id="1.50.10.130">
    <property type="entry name" value="Terpene synthase, N-terminal domain"/>
    <property type="match status" value="1"/>
</dbReference>
<dbReference type="InterPro" id="IPR050148">
    <property type="entry name" value="Terpene_synthase-like"/>
</dbReference>
<feature type="non-terminal residue" evidence="7">
    <location>
        <position position="733"/>
    </location>
</feature>
<dbReference type="FunFam" id="1.10.600.10:FF:000005">
    <property type="entry name" value="Ent-kaur-16-ene synthase, chloroplastic"/>
    <property type="match status" value="1"/>
</dbReference>
<dbReference type="Proteomes" id="UP001370490">
    <property type="component" value="Unassembled WGS sequence"/>
</dbReference>
<keyword evidence="3" id="KW-0460">Magnesium</keyword>
<dbReference type="Pfam" id="PF01397">
    <property type="entry name" value="Terpene_synth"/>
    <property type="match status" value="1"/>
</dbReference>
<dbReference type="CDD" id="cd00684">
    <property type="entry name" value="Terpene_cyclase_plant_C1"/>
    <property type="match status" value="1"/>
</dbReference>
<evidence type="ECO:0000313" key="8">
    <source>
        <dbReference type="Proteomes" id="UP001370490"/>
    </source>
</evidence>
<reference evidence="7 8" key="1">
    <citation type="submission" date="2023-12" db="EMBL/GenBank/DDBJ databases">
        <title>A high-quality genome assembly for Dillenia turbinata (Dilleniales).</title>
        <authorList>
            <person name="Chanderbali A."/>
        </authorList>
    </citation>
    <scope>NUCLEOTIDE SEQUENCE [LARGE SCALE GENOMIC DNA]</scope>
    <source>
        <strain evidence="7">LSX21</strain>
        <tissue evidence="7">Leaf</tissue>
    </source>
</reference>
<protein>
    <submittedName>
        <fullName evidence="7">Terpene synthase, N-terminal domain</fullName>
    </submittedName>
</protein>
<dbReference type="Gene3D" id="1.10.600.10">
    <property type="entry name" value="Farnesyl Diphosphate Synthase"/>
    <property type="match status" value="1"/>
</dbReference>
<dbReference type="SUPFAM" id="SSF48576">
    <property type="entry name" value="Terpenoid synthases"/>
    <property type="match status" value="1"/>
</dbReference>
<comment type="caution">
    <text evidence="7">The sequence shown here is derived from an EMBL/GenBank/DDBJ whole genome shotgun (WGS) entry which is preliminary data.</text>
</comment>
<evidence type="ECO:0000259" key="6">
    <source>
        <dbReference type="Pfam" id="PF03936"/>
    </source>
</evidence>
<evidence type="ECO:0000259" key="5">
    <source>
        <dbReference type="Pfam" id="PF01397"/>
    </source>
</evidence>
<keyword evidence="8" id="KW-1185">Reference proteome</keyword>
<keyword evidence="2" id="KW-0479">Metal-binding</keyword>
<dbReference type="InterPro" id="IPR001906">
    <property type="entry name" value="Terpene_synth_N"/>
</dbReference>
<dbReference type="InterPro" id="IPR044814">
    <property type="entry name" value="Terpene_cyclase_plant_C1"/>
</dbReference>
<dbReference type="SUPFAM" id="SSF48239">
    <property type="entry name" value="Terpenoid cyclases/Protein prenyltransferases"/>
    <property type="match status" value="2"/>
</dbReference>
<feature type="domain" description="Terpene synthase N-terminal" evidence="5">
    <location>
        <begin position="170"/>
        <end position="367"/>
    </location>
</feature>
<dbReference type="PANTHER" id="PTHR31739">
    <property type="entry name" value="ENT-COPALYL DIPHOSPHATE SYNTHASE, CHLOROPLASTIC"/>
    <property type="match status" value="1"/>
</dbReference>
<comment type="cofactor">
    <cofactor evidence="1">
        <name>Mg(2+)</name>
        <dbReference type="ChEBI" id="CHEBI:18420"/>
    </cofactor>
</comment>
<evidence type="ECO:0000313" key="7">
    <source>
        <dbReference type="EMBL" id="KAK6933935.1"/>
    </source>
</evidence>
<name>A0AAN8VH19_9MAGN</name>
<dbReference type="GO" id="GO:0010333">
    <property type="term" value="F:terpene synthase activity"/>
    <property type="evidence" value="ECO:0007669"/>
    <property type="project" value="InterPro"/>
</dbReference>
<evidence type="ECO:0000256" key="2">
    <source>
        <dbReference type="ARBA" id="ARBA00022723"/>
    </source>
</evidence>
<proteinExistence type="predicted"/>
<accession>A0AAN8VH19</accession>
<evidence type="ECO:0000256" key="3">
    <source>
        <dbReference type="ARBA" id="ARBA00022842"/>
    </source>
</evidence>
<organism evidence="7 8">
    <name type="scientific">Dillenia turbinata</name>
    <dbReference type="NCBI Taxonomy" id="194707"/>
    <lineage>
        <taxon>Eukaryota</taxon>
        <taxon>Viridiplantae</taxon>
        <taxon>Streptophyta</taxon>
        <taxon>Embryophyta</taxon>
        <taxon>Tracheophyta</taxon>
        <taxon>Spermatophyta</taxon>
        <taxon>Magnoliopsida</taxon>
        <taxon>eudicotyledons</taxon>
        <taxon>Gunneridae</taxon>
        <taxon>Pentapetalae</taxon>
        <taxon>Dilleniales</taxon>
        <taxon>Dilleniaceae</taxon>
        <taxon>Dillenia</taxon>
    </lineage>
</organism>
<dbReference type="Gene3D" id="1.50.10.160">
    <property type="match status" value="1"/>
</dbReference>
<evidence type="ECO:0000256" key="1">
    <source>
        <dbReference type="ARBA" id="ARBA00001946"/>
    </source>
</evidence>
<dbReference type="InterPro" id="IPR036965">
    <property type="entry name" value="Terpene_synth_N_sf"/>
</dbReference>
<feature type="domain" description="Terpene synthase metal-binding" evidence="6">
    <location>
        <begin position="438"/>
        <end position="675"/>
    </location>
</feature>
<dbReference type="InterPro" id="IPR008949">
    <property type="entry name" value="Isoprenoid_synthase_dom_sf"/>
</dbReference>
<gene>
    <name evidence="7" type="ORF">RJ641_036829</name>
</gene>
<dbReference type="GO" id="GO:0000287">
    <property type="term" value="F:magnesium ion binding"/>
    <property type="evidence" value="ECO:0007669"/>
    <property type="project" value="InterPro"/>
</dbReference>
<dbReference type="FunFam" id="1.50.10.130:FF:000002">
    <property type="entry name" value="Ent-copalyl diphosphate synthase, chloroplastic"/>
    <property type="match status" value="1"/>
</dbReference>
<dbReference type="GO" id="GO:0016102">
    <property type="term" value="P:diterpenoid biosynthetic process"/>
    <property type="evidence" value="ECO:0007669"/>
    <property type="project" value="InterPro"/>
</dbReference>
<evidence type="ECO:0000256" key="4">
    <source>
        <dbReference type="ARBA" id="ARBA00023239"/>
    </source>
</evidence>
<dbReference type="AlphaFoldDB" id="A0AAN8VH19"/>
<dbReference type="PANTHER" id="PTHR31739:SF3">
    <property type="entry name" value="ENT-KAUR-16-ENE SYNTHASE, CHLOROPLASTIC"/>
    <property type="match status" value="1"/>
</dbReference>
<dbReference type="FunFam" id="1.50.10.160:FF:000002">
    <property type="entry name" value="cis-abienol synthase, chloroplastic"/>
    <property type="match status" value="1"/>
</dbReference>
<sequence>MFDKVELSVSAYDTAWVAMVPTPNSPNAPLFPRCVEWVLENQLNDGSWGRPHRDPFLTKDALSSTLACVLALKRWDMAEGHVKKGLHFIESNFASINDQKQHSPIGFDIIFPGMVEYARHMDLVLPLAPRDLDSIFWLRDLELERCHRGDSNGIKAYLASLSEGMGKLNDWNSIMSYQRKNGSLFNSPSTTAAALTHTQDVNCLNYLQMLLENFVGGVPTIYPLDVRGRLSVVDNLENLGIDRHFKQEIRKVLDETYRGWLQKDEEISLDLTTCAMAFRLLRTHGYDVSSDLLTQFAEEDQYLDSLEGQYDETSAVLELFRASQLAIYPSDWALERQNSWSQEFLQRKLHNGSIRDDNLRKQVINALSFPYHSCFDRVVHKAYLEHYDPKYVKMAKTSYCCSNISNEDFHNLGLIDFNMCQLQHQQEIKQLEKWETQCRFAQLKFSRQWLGYCYLSAAATHFSPELSDARISFVKHSVLTCVADDFFDVGSSKEEQENLIELFKKWDIDDTTKFCSETVEILFLALHRTISETADIAFRWQGRCVKDHLIEIWMDVLKSMWREAKWASNKTVPTMDEYIKTGYVSIALGPVLLPVLYLVGPKLSEEVVRSCEYDELFKLMSTCGRLLNDAQSYEREAKQGKLNAVHLHMIHNDNIITEEDSVKAVKDMIDENRKKLLRMILETKGSVVPRECKDLFWDMSRVLHFFYSVDGFTSPKEMISAMNEVIHKPFDLK</sequence>
<dbReference type="SFLD" id="SFLDG01014">
    <property type="entry name" value="Terpene_Cyclase_Like_1_N-term"/>
    <property type="match status" value="1"/>
</dbReference>